<dbReference type="SUPFAM" id="SSF100879">
    <property type="entry name" value="Lesion bypass DNA polymerase (Y-family), little finger domain"/>
    <property type="match status" value="1"/>
</dbReference>
<evidence type="ECO:0000256" key="3">
    <source>
        <dbReference type="ARBA" id="ARBA00023199"/>
    </source>
</evidence>
<dbReference type="EMBL" id="JPGG01000011">
    <property type="protein sequence ID" value="KGC24026.1"/>
    <property type="molecule type" value="Genomic_DNA"/>
</dbReference>
<dbReference type="AlphaFoldDB" id="A0AAW3FA16"/>
<dbReference type="PANTHER" id="PTHR11076:SF34">
    <property type="entry name" value="PROTEIN UMUC"/>
    <property type="match status" value="1"/>
</dbReference>
<dbReference type="GO" id="GO:0042276">
    <property type="term" value="P:error-prone translesion synthesis"/>
    <property type="evidence" value="ECO:0007669"/>
    <property type="project" value="TreeGrafter"/>
</dbReference>
<sequence length="427" mass="47825">MRRLALVDANNFYCSCERVFRPDLVGRPLIVLSNNDGCAVARSNEAKSLGVKMGQPFFEIRHLVREAGLVALSSNYPLYADMSQRMMDILAQYAPRQEIYSIDESFLDFTDLAEPVVNISVRMREQVDRWIGLPTCVGIGPSKTLAKLANHVAKKSLGGQAVGVCDLTALPAAQREQLVDAIDVEEVWGVGRRLASQLRAMRIGTVGQLRRAPADLIRRRFSVVLERTVRELNGEACLDLDDIAARQQIVCSRSFGAEVTQLEGLVEGITEFVAKAAERLRGQQLLAAQLQVFIRTNPFRTQQRQYSNSLVVPLVMPTDDTITLLKVATLALRHLFRPGFRYAKAGVMLFDLVRGGRQQRDLFVENDESRHRLMATIDGINARYGSGTIRIGRTETRQAWEMKQTHRTPAYTTDWSALPIVHARADM</sequence>
<dbReference type="GO" id="GO:0003684">
    <property type="term" value="F:damaged DNA binding"/>
    <property type="evidence" value="ECO:0007669"/>
    <property type="project" value="InterPro"/>
</dbReference>
<dbReference type="Pfam" id="PF13438">
    <property type="entry name" value="DUF4113"/>
    <property type="match status" value="1"/>
</dbReference>
<accession>A0AAW3FA16</accession>
<dbReference type="Proteomes" id="UP000029590">
    <property type="component" value="Unassembled WGS sequence"/>
</dbReference>
<dbReference type="Gene3D" id="3.30.1490.100">
    <property type="entry name" value="DNA polymerase, Y-family, little finger domain"/>
    <property type="match status" value="1"/>
</dbReference>
<dbReference type="PANTHER" id="PTHR11076">
    <property type="entry name" value="DNA REPAIR POLYMERASE UMUC / TRANSFERASE FAMILY MEMBER"/>
    <property type="match status" value="1"/>
</dbReference>
<dbReference type="InterPro" id="IPR050116">
    <property type="entry name" value="DNA_polymerase-Y"/>
</dbReference>
<evidence type="ECO:0000256" key="4">
    <source>
        <dbReference type="ARBA" id="ARBA00023204"/>
    </source>
</evidence>
<evidence type="ECO:0000259" key="6">
    <source>
        <dbReference type="PROSITE" id="PS50173"/>
    </source>
</evidence>
<dbReference type="InterPro" id="IPR043128">
    <property type="entry name" value="Rev_trsase/Diguanyl_cyclase"/>
</dbReference>
<keyword evidence="5" id="KW-0742">SOS response</keyword>
<dbReference type="InterPro" id="IPR036775">
    <property type="entry name" value="DNA_pol_Y-fam_lit_finger_sf"/>
</dbReference>
<evidence type="ECO:0000256" key="5">
    <source>
        <dbReference type="ARBA" id="ARBA00023236"/>
    </source>
</evidence>
<evidence type="ECO:0000256" key="1">
    <source>
        <dbReference type="ARBA" id="ARBA00010945"/>
    </source>
</evidence>
<dbReference type="SUPFAM" id="SSF56672">
    <property type="entry name" value="DNA/RNA polymerases"/>
    <property type="match status" value="1"/>
</dbReference>
<dbReference type="CDD" id="cd01700">
    <property type="entry name" value="PolY_Pol_V_umuC"/>
    <property type="match status" value="1"/>
</dbReference>
<dbReference type="Gene3D" id="3.40.1170.60">
    <property type="match status" value="1"/>
</dbReference>
<dbReference type="Gene3D" id="1.10.150.20">
    <property type="entry name" value="5' to 3' exonuclease, C-terminal subdomain"/>
    <property type="match status" value="1"/>
</dbReference>
<dbReference type="InterPro" id="IPR025188">
    <property type="entry name" value="DUF4113"/>
</dbReference>
<dbReference type="InterPro" id="IPR043502">
    <property type="entry name" value="DNA/RNA_pol_sf"/>
</dbReference>
<evidence type="ECO:0000256" key="2">
    <source>
        <dbReference type="ARBA" id="ARBA00022763"/>
    </source>
</evidence>
<keyword evidence="4" id="KW-0234">DNA repair</keyword>
<evidence type="ECO:0000313" key="7">
    <source>
        <dbReference type="EMBL" id="KGC24026.1"/>
    </source>
</evidence>
<name>A0AAW3FA16_BURGA</name>
<dbReference type="Gene3D" id="3.30.70.270">
    <property type="match status" value="1"/>
</dbReference>
<protein>
    <recommendedName>
        <fullName evidence="6">UmuC domain-containing protein</fullName>
    </recommendedName>
</protein>
<dbReference type="RefSeq" id="WP_036057809.1">
    <property type="nucleotide sequence ID" value="NZ_CP009320.1"/>
</dbReference>
<reference evidence="7 8" key="1">
    <citation type="submission" date="2014-04" db="EMBL/GenBank/DDBJ databases">
        <authorList>
            <person name="Bishop-Lilly K.A."/>
            <person name="Broomall S.M."/>
            <person name="Chain P.S."/>
            <person name="Chertkov O."/>
            <person name="Coyne S.R."/>
            <person name="Daligault H.E."/>
            <person name="Davenport K.W."/>
            <person name="Erkkila T."/>
            <person name="Frey K.G."/>
            <person name="Gibbons H.S."/>
            <person name="Gu W."/>
            <person name="Jaissle J."/>
            <person name="Johnson S.L."/>
            <person name="Koroleva G.I."/>
            <person name="Ladner J.T."/>
            <person name="Lo C.-C."/>
            <person name="Minogue T.D."/>
            <person name="Munk C."/>
            <person name="Palacios G.F."/>
            <person name="Redden C.L."/>
            <person name="Rosenzweig C.N."/>
            <person name="Scholz M.B."/>
            <person name="Teshima H."/>
            <person name="Xu Y."/>
        </authorList>
    </citation>
    <scope>NUCLEOTIDE SEQUENCE [LARGE SCALE GENOMIC DNA]</scope>
    <source>
        <strain evidence="8">gladioli</strain>
    </source>
</reference>
<gene>
    <name evidence="7" type="ORF">DM48_8065</name>
</gene>
<keyword evidence="3" id="KW-0741">SOS mutagenesis</keyword>
<keyword evidence="2" id="KW-0227">DNA damage</keyword>
<dbReference type="PROSITE" id="PS50173">
    <property type="entry name" value="UMUC"/>
    <property type="match status" value="1"/>
</dbReference>
<comment type="caution">
    <text evidence="7">The sequence shown here is derived from an EMBL/GenBank/DDBJ whole genome shotgun (WGS) entry which is preliminary data.</text>
</comment>
<dbReference type="Pfam" id="PF00817">
    <property type="entry name" value="IMS"/>
    <property type="match status" value="1"/>
</dbReference>
<evidence type="ECO:0000313" key="8">
    <source>
        <dbReference type="Proteomes" id="UP000029590"/>
    </source>
</evidence>
<comment type="similarity">
    <text evidence="1">Belongs to the DNA polymerase type-Y family.</text>
</comment>
<dbReference type="GO" id="GO:0003887">
    <property type="term" value="F:DNA-directed DNA polymerase activity"/>
    <property type="evidence" value="ECO:0007669"/>
    <property type="project" value="TreeGrafter"/>
</dbReference>
<feature type="domain" description="UmuC" evidence="6">
    <location>
        <begin position="4"/>
        <end position="191"/>
    </location>
</feature>
<dbReference type="GO" id="GO:0006281">
    <property type="term" value="P:DNA repair"/>
    <property type="evidence" value="ECO:0007669"/>
    <property type="project" value="UniProtKB-KW"/>
</dbReference>
<dbReference type="GO" id="GO:0009432">
    <property type="term" value="P:SOS response"/>
    <property type="evidence" value="ECO:0007669"/>
    <property type="project" value="UniProtKB-KW"/>
</dbReference>
<dbReference type="GO" id="GO:0005829">
    <property type="term" value="C:cytosol"/>
    <property type="evidence" value="ECO:0007669"/>
    <property type="project" value="TreeGrafter"/>
</dbReference>
<dbReference type="InterPro" id="IPR017961">
    <property type="entry name" value="DNA_pol_Y-fam_little_finger"/>
</dbReference>
<dbReference type="Pfam" id="PF11799">
    <property type="entry name" value="IMS_C"/>
    <property type="match status" value="1"/>
</dbReference>
<dbReference type="KEGG" id="bgo:BM43_7596"/>
<proteinExistence type="inferred from homology"/>
<organism evidence="7 8">
    <name type="scientific">Burkholderia gladioli</name>
    <name type="common">Pseudomonas marginata</name>
    <name type="synonym">Phytomonas marginata</name>
    <dbReference type="NCBI Taxonomy" id="28095"/>
    <lineage>
        <taxon>Bacteria</taxon>
        <taxon>Pseudomonadati</taxon>
        <taxon>Pseudomonadota</taxon>
        <taxon>Betaproteobacteria</taxon>
        <taxon>Burkholderiales</taxon>
        <taxon>Burkholderiaceae</taxon>
        <taxon>Burkholderia</taxon>
    </lineage>
</organism>
<dbReference type="InterPro" id="IPR001126">
    <property type="entry name" value="UmuC"/>
</dbReference>
<dbReference type="NCBIfam" id="NF002955">
    <property type="entry name" value="PRK03609.1"/>
    <property type="match status" value="1"/>
</dbReference>